<dbReference type="Pfam" id="PF04082">
    <property type="entry name" value="Fungal_trans"/>
    <property type="match status" value="1"/>
</dbReference>
<keyword evidence="3" id="KW-0805">Transcription regulation</keyword>
<dbReference type="InterPro" id="IPR001138">
    <property type="entry name" value="Zn2Cys6_DnaBD"/>
</dbReference>
<dbReference type="CDD" id="cd12148">
    <property type="entry name" value="fungal_TF_MHR"/>
    <property type="match status" value="1"/>
</dbReference>
<dbReference type="Proteomes" id="UP001175261">
    <property type="component" value="Unassembled WGS sequence"/>
</dbReference>
<reference evidence="9" key="1">
    <citation type="submission" date="2022-10" db="EMBL/GenBank/DDBJ databases">
        <title>Determination and structural analysis of whole genome sequence of Sarocladium strictum F4-1.</title>
        <authorList>
            <person name="Hu L."/>
            <person name="Jiang Y."/>
        </authorList>
    </citation>
    <scope>NUCLEOTIDE SEQUENCE</scope>
    <source>
        <strain evidence="9">F4-1</strain>
    </source>
</reference>
<feature type="region of interest" description="Disordered" evidence="7">
    <location>
        <begin position="76"/>
        <end position="117"/>
    </location>
</feature>
<dbReference type="InterPro" id="IPR050987">
    <property type="entry name" value="AtrR-like"/>
</dbReference>
<feature type="compositionally biased region" description="Polar residues" evidence="7">
    <location>
        <begin position="94"/>
        <end position="113"/>
    </location>
</feature>
<dbReference type="SMART" id="SM00906">
    <property type="entry name" value="Fungal_trans"/>
    <property type="match status" value="1"/>
</dbReference>
<dbReference type="GO" id="GO:0005634">
    <property type="term" value="C:nucleus"/>
    <property type="evidence" value="ECO:0007669"/>
    <property type="project" value="UniProtKB-SubCell"/>
</dbReference>
<accession>A0AA39GG49</accession>
<evidence type="ECO:0000256" key="7">
    <source>
        <dbReference type="SAM" id="MobiDB-lite"/>
    </source>
</evidence>
<dbReference type="Gene3D" id="4.10.240.10">
    <property type="entry name" value="Zn(2)-C6 fungal-type DNA-binding domain"/>
    <property type="match status" value="1"/>
</dbReference>
<comment type="caution">
    <text evidence="9">The sequence shown here is derived from an EMBL/GenBank/DDBJ whole genome shotgun (WGS) entry which is preliminary data.</text>
</comment>
<comment type="subcellular location">
    <subcellularLocation>
        <location evidence="1">Nucleus</location>
    </subcellularLocation>
</comment>
<dbReference type="GO" id="GO:0006351">
    <property type="term" value="P:DNA-templated transcription"/>
    <property type="evidence" value="ECO:0007669"/>
    <property type="project" value="InterPro"/>
</dbReference>
<dbReference type="GO" id="GO:0003677">
    <property type="term" value="F:DNA binding"/>
    <property type="evidence" value="ECO:0007669"/>
    <property type="project" value="UniProtKB-KW"/>
</dbReference>
<evidence type="ECO:0000259" key="8">
    <source>
        <dbReference type="PROSITE" id="PS50048"/>
    </source>
</evidence>
<dbReference type="SUPFAM" id="SSF57701">
    <property type="entry name" value="Zn2/Cys6 DNA-binding domain"/>
    <property type="match status" value="1"/>
</dbReference>
<protein>
    <recommendedName>
        <fullName evidence="8">Zn(2)-C6 fungal-type domain-containing protein</fullName>
    </recommendedName>
</protein>
<feature type="domain" description="Zn(2)-C6 fungal-type" evidence="8">
    <location>
        <begin position="6"/>
        <end position="38"/>
    </location>
</feature>
<dbReference type="InterPro" id="IPR036864">
    <property type="entry name" value="Zn2-C6_fun-type_DNA-bd_sf"/>
</dbReference>
<organism evidence="9 10">
    <name type="scientific">Sarocladium strictum</name>
    <name type="common">Black bundle disease fungus</name>
    <name type="synonym">Acremonium strictum</name>
    <dbReference type="NCBI Taxonomy" id="5046"/>
    <lineage>
        <taxon>Eukaryota</taxon>
        <taxon>Fungi</taxon>
        <taxon>Dikarya</taxon>
        <taxon>Ascomycota</taxon>
        <taxon>Pezizomycotina</taxon>
        <taxon>Sordariomycetes</taxon>
        <taxon>Hypocreomycetidae</taxon>
        <taxon>Hypocreales</taxon>
        <taxon>Sarocladiaceae</taxon>
        <taxon>Sarocladium</taxon>
    </lineage>
</organism>
<dbReference type="InterPro" id="IPR007219">
    <property type="entry name" value="XnlR_reg_dom"/>
</dbReference>
<evidence type="ECO:0000256" key="4">
    <source>
        <dbReference type="ARBA" id="ARBA00023125"/>
    </source>
</evidence>
<keyword evidence="5" id="KW-0804">Transcription</keyword>
<evidence type="ECO:0000256" key="2">
    <source>
        <dbReference type="ARBA" id="ARBA00022723"/>
    </source>
</evidence>
<evidence type="ECO:0000256" key="3">
    <source>
        <dbReference type="ARBA" id="ARBA00023015"/>
    </source>
</evidence>
<keyword evidence="6" id="KW-0539">Nucleus</keyword>
<evidence type="ECO:0000313" key="10">
    <source>
        <dbReference type="Proteomes" id="UP001175261"/>
    </source>
</evidence>
<evidence type="ECO:0000313" key="9">
    <source>
        <dbReference type="EMBL" id="KAK0386725.1"/>
    </source>
</evidence>
<dbReference type="EMBL" id="JAPDFR010000005">
    <property type="protein sequence ID" value="KAK0386725.1"/>
    <property type="molecule type" value="Genomic_DNA"/>
</dbReference>
<gene>
    <name evidence="9" type="ORF">NLU13_6560</name>
</gene>
<proteinExistence type="predicted"/>
<keyword evidence="4" id="KW-0238">DNA-binding</keyword>
<keyword evidence="10" id="KW-1185">Reference proteome</keyword>
<dbReference type="PROSITE" id="PS50048">
    <property type="entry name" value="ZN2_CY6_FUNGAL_2"/>
    <property type="match status" value="1"/>
</dbReference>
<dbReference type="PANTHER" id="PTHR46910:SF37">
    <property type="entry name" value="ZN(II)2CYS6 TRANSCRIPTION FACTOR (EUROFUNG)"/>
    <property type="match status" value="1"/>
</dbReference>
<keyword evidence="2" id="KW-0479">Metal-binding</keyword>
<evidence type="ECO:0000256" key="5">
    <source>
        <dbReference type="ARBA" id="ARBA00023163"/>
    </source>
</evidence>
<evidence type="ECO:0000256" key="1">
    <source>
        <dbReference type="ARBA" id="ARBA00004123"/>
    </source>
</evidence>
<dbReference type="GO" id="GO:0008270">
    <property type="term" value="F:zinc ion binding"/>
    <property type="evidence" value="ECO:0007669"/>
    <property type="project" value="InterPro"/>
</dbReference>
<sequence>MPPRKACDGCFRRKIRCLLPQSGSPCDWCKNQRVDCTFLRESQSSHRLSPAAVQDLLGRVEQLEAELASKNAQALTPASIPAQRTPGAERYQATVPSHSPAGTFSQATPSSSHEAPCSNPVAPPFLQDRISRPEATFETWLGCGWFFRGLPILSRDGEKWLSAKTGQNFTFKHLSPPRRSTRGATTSEAEIIELPEEPEVRELAKVYFESTLYEISPILDPALFDETIHAAYASPGLTAGYRSAATCILVFYELLSHLNGRRSHQEVSQPVSGRRLSQFDLLTEELDLHNLQTLLLVLAYDASIQNRKSRHRLLSVACQAIIDMNGHVVQRRSERPSEDDLSRGLRQYARSIFWHCYRLDKDTALRHGRPPILTQEHCDLTLPEENGTSWLLPDRYSQGMMGHYLSAASRLSIIKEHVCRLLFPASATHIDDNQILLNIRQLDDELEKWRAALPLGIQPRLAIDGDYVASSPPGPNSSWGDWALALQLDYSYAFIMIHTAIRKCGHATSDNEDVPEDLHQVIHSSINLSLAAARSTLKLLGHSATTKGLNSPQYLTSYVPPAAFALFLNIVIHPFDGHGPADLTLLTTFVGMVQGIDLGEVADENMELLQRLCEALMEFVRLGNSAIWQAKREARKLN</sequence>
<evidence type="ECO:0000256" key="6">
    <source>
        <dbReference type="ARBA" id="ARBA00023242"/>
    </source>
</evidence>
<dbReference type="GO" id="GO:0000981">
    <property type="term" value="F:DNA-binding transcription factor activity, RNA polymerase II-specific"/>
    <property type="evidence" value="ECO:0007669"/>
    <property type="project" value="InterPro"/>
</dbReference>
<dbReference type="AlphaFoldDB" id="A0AA39GG49"/>
<dbReference type="CDD" id="cd00067">
    <property type="entry name" value="GAL4"/>
    <property type="match status" value="1"/>
</dbReference>
<name>A0AA39GG49_SARSR</name>
<dbReference type="PANTHER" id="PTHR46910">
    <property type="entry name" value="TRANSCRIPTION FACTOR PDR1"/>
    <property type="match status" value="1"/>
</dbReference>